<dbReference type="Proteomes" id="UP001226867">
    <property type="component" value="Unassembled WGS sequence"/>
</dbReference>
<organism evidence="1 2">
    <name type="scientific">Variovorax ginsengisoli</name>
    <dbReference type="NCBI Taxonomy" id="363844"/>
    <lineage>
        <taxon>Bacteria</taxon>
        <taxon>Pseudomonadati</taxon>
        <taxon>Pseudomonadota</taxon>
        <taxon>Betaproteobacteria</taxon>
        <taxon>Burkholderiales</taxon>
        <taxon>Comamonadaceae</taxon>
        <taxon>Variovorax</taxon>
    </lineage>
</organism>
<evidence type="ECO:0000313" key="1">
    <source>
        <dbReference type="EMBL" id="MDP9902945.1"/>
    </source>
</evidence>
<protein>
    <recommendedName>
        <fullName evidence="3">DUF4238 domain-containing protein</fullName>
    </recommendedName>
</protein>
<proteinExistence type="predicted"/>
<dbReference type="EMBL" id="JAUSRO010000024">
    <property type="protein sequence ID" value="MDP9902945.1"/>
    <property type="molecule type" value="Genomic_DNA"/>
</dbReference>
<accession>A0ABT9SFD8</accession>
<sequence length="293" mass="32699">MGDHYLPRHLLNGFAKPATQSRRSAAIFRYEVPSAGAGKNLTVATVANETGMYGDMEPVLQSEIEQPTNPVIERLRRQVGPVPTADYSVLARYVLTAIRRVPDGRARSAASLPGVAASLRQSYAEQLDQLRQFPDRVEEAKEIEKKLDAAFKKILAEPFQWLWTKTLLPENFERTIRALSAMTWFVHAAPAGKQFLIGDVPVILDRSVGLKEKEAMWLMPISSDRLLSVSYQRAAALRSTLPAPTVRSFNANTIVQASRFIFARDAEAWITRAIQEETQRRNAADPARKAEGL</sequence>
<dbReference type="InterPro" id="IPR025332">
    <property type="entry name" value="DUF4238"/>
</dbReference>
<evidence type="ECO:0008006" key="3">
    <source>
        <dbReference type="Google" id="ProtNLM"/>
    </source>
</evidence>
<evidence type="ECO:0000313" key="2">
    <source>
        <dbReference type="Proteomes" id="UP001226867"/>
    </source>
</evidence>
<dbReference type="Pfam" id="PF14022">
    <property type="entry name" value="DUF4238"/>
    <property type="match status" value="1"/>
</dbReference>
<dbReference type="RefSeq" id="WP_307692676.1">
    <property type="nucleotide sequence ID" value="NZ_JAUSRO010000024.1"/>
</dbReference>
<gene>
    <name evidence="1" type="ORF">J2W36_005226</name>
</gene>
<comment type="caution">
    <text evidence="1">The sequence shown here is derived from an EMBL/GenBank/DDBJ whole genome shotgun (WGS) entry which is preliminary data.</text>
</comment>
<reference evidence="1 2" key="1">
    <citation type="submission" date="2023-07" db="EMBL/GenBank/DDBJ databases">
        <title>Sorghum-associated microbial communities from plants grown in Nebraska, USA.</title>
        <authorList>
            <person name="Schachtman D."/>
        </authorList>
    </citation>
    <scope>NUCLEOTIDE SEQUENCE [LARGE SCALE GENOMIC DNA]</scope>
    <source>
        <strain evidence="1 2">DS1607</strain>
    </source>
</reference>
<name>A0ABT9SFD8_9BURK</name>
<keyword evidence="2" id="KW-1185">Reference proteome</keyword>